<dbReference type="GO" id="GO:0005802">
    <property type="term" value="C:trans-Golgi network"/>
    <property type="evidence" value="ECO:0007669"/>
    <property type="project" value="TreeGrafter"/>
</dbReference>
<keyword evidence="2" id="KW-0735">Signal-anchor</keyword>
<dbReference type="GO" id="GO:0008168">
    <property type="term" value="F:methyltransferase activity"/>
    <property type="evidence" value="ECO:0007669"/>
    <property type="project" value="UniProtKB-UniRule"/>
</dbReference>
<organism evidence="3 4">
    <name type="scientific">Canna indica</name>
    <name type="common">Indian-shot</name>
    <dbReference type="NCBI Taxonomy" id="4628"/>
    <lineage>
        <taxon>Eukaryota</taxon>
        <taxon>Viridiplantae</taxon>
        <taxon>Streptophyta</taxon>
        <taxon>Embryophyta</taxon>
        <taxon>Tracheophyta</taxon>
        <taxon>Spermatophyta</taxon>
        <taxon>Magnoliopsida</taxon>
        <taxon>Liliopsida</taxon>
        <taxon>Zingiberales</taxon>
        <taxon>Cannaceae</taxon>
        <taxon>Canna</taxon>
    </lineage>
</organism>
<dbReference type="PANTHER" id="PTHR10108:SF1102">
    <property type="entry name" value="METHYLTRANSFERASE PMT28-RELATED"/>
    <property type="match status" value="1"/>
</dbReference>
<dbReference type="EMBL" id="CP136890">
    <property type="protein sequence ID" value="WOK95485.1"/>
    <property type="molecule type" value="Genomic_DNA"/>
</dbReference>
<dbReference type="GO" id="GO:0016020">
    <property type="term" value="C:membrane"/>
    <property type="evidence" value="ECO:0007669"/>
    <property type="project" value="UniProtKB-SubCell"/>
</dbReference>
<dbReference type="GO" id="GO:0032259">
    <property type="term" value="P:methylation"/>
    <property type="evidence" value="ECO:0007669"/>
    <property type="project" value="UniProtKB-KW"/>
</dbReference>
<evidence type="ECO:0000313" key="4">
    <source>
        <dbReference type="Proteomes" id="UP001327560"/>
    </source>
</evidence>
<evidence type="ECO:0000256" key="1">
    <source>
        <dbReference type="ARBA" id="ARBA00022603"/>
    </source>
</evidence>
<dbReference type="InterPro" id="IPR004159">
    <property type="entry name" value="Put_SAM_MeTrfase"/>
</dbReference>
<name>A0AAQ3Q3R5_9LILI</name>
<keyword evidence="2" id="KW-0808">Transferase</keyword>
<dbReference type="EC" id="2.1.1.-" evidence="2"/>
<comment type="similarity">
    <text evidence="2">Belongs to the methyltransferase superfamily.</text>
</comment>
<keyword evidence="2" id="KW-0325">Glycoprotein</keyword>
<keyword evidence="4" id="KW-1185">Reference proteome</keyword>
<evidence type="ECO:0000313" key="3">
    <source>
        <dbReference type="EMBL" id="WOK95485.1"/>
    </source>
</evidence>
<gene>
    <name evidence="3" type="ORF">Cni_G04192</name>
</gene>
<dbReference type="AlphaFoldDB" id="A0AAQ3Q3R5"/>
<keyword evidence="2" id="KW-0812">Transmembrane</keyword>
<reference evidence="3 4" key="1">
    <citation type="submission" date="2023-10" db="EMBL/GenBank/DDBJ databases">
        <title>Chromosome-scale genome assembly provides insights into flower coloration mechanisms of Canna indica.</title>
        <authorList>
            <person name="Li C."/>
        </authorList>
    </citation>
    <scope>NUCLEOTIDE SEQUENCE [LARGE SCALE GENOMIC DNA]</scope>
    <source>
        <tissue evidence="3">Flower</tissue>
    </source>
</reference>
<protein>
    <recommendedName>
        <fullName evidence="2">Methyltransferase</fullName>
        <ecNumber evidence="2">2.1.1.-</ecNumber>
    </recommendedName>
</protein>
<comment type="subcellular location">
    <subcellularLocation>
        <location evidence="2">Membrane</location>
        <topology evidence="2">Single-pass type II membrane protein</topology>
    </subcellularLocation>
</comment>
<dbReference type="PANTHER" id="PTHR10108">
    <property type="entry name" value="SAM-DEPENDENT METHYLTRANSFERASE"/>
    <property type="match status" value="1"/>
</dbReference>
<keyword evidence="1 2" id="KW-0489">Methyltransferase</keyword>
<dbReference type="Proteomes" id="UP001327560">
    <property type="component" value="Chromosome 1"/>
</dbReference>
<evidence type="ECO:0000256" key="2">
    <source>
        <dbReference type="RuleBase" id="RU366043"/>
    </source>
</evidence>
<accession>A0AAQ3Q3R5</accession>
<dbReference type="Pfam" id="PF03141">
    <property type="entry name" value="Methyltransf_29"/>
    <property type="match status" value="1"/>
</dbReference>
<sequence>MMKHTGSLSPLFRSPPLASRVNDAAAVMAEGACGIGSSPTSPGVGYPCSGGKLLLEMNRILCPGGYFITSTKHGDVDTEEGMSALISSECWNNLAYKTDEVSETSIRIYQRPTSNDVYEIRATRKPPFCRENENQDDAWYTPIKSCLHKVAAAIEERGTDWPEEWPKRLEAFPD</sequence>
<dbReference type="GO" id="GO:0005768">
    <property type="term" value="C:endosome"/>
    <property type="evidence" value="ECO:0007669"/>
    <property type="project" value="TreeGrafter"/>
</dbReference>
<proteinExistence type="inferred from homology"/>